<dbReference type="Proteomes" id="UP000261174">
    <property type="component" value="Unassembled WGS sequence"/>
</dbReference>
<feature type="transmembrane region" description="Helical" evidence="1">
    <location>
        <begin position="80"/>
        <end position="98"/>
    </location>
</feature>
<feature type="transmembrane region" description="Helical" evidence="1">
    <location>
        <begin position="7"/>
        <end position="34"/>
    </location>
</feature>
<keyword evidence="1" id="KW-0812">Transmembrane</keyword>
<evidence type="ECO:0000313" key="2">
    <source>
        <dbReference type="EMBL" id="RFM35048.1"/>
    </source>
</evidence>
<proteinExistence type="predicted"/>
<sequence length="145" mass="17481">MKPQRKLFYTFFFIILASIYSFLLPTGILFYSIWVDVININNWIKYPASFYLGHKLVRVIVTYIPYLLYQLPYQKQMAKYFIIFTCWFFAITFTWEVWSRFYRGEENEMSSIFIPILSTYLCGFMAIATNIWANAKFRLELLARS</sequence>
<feature type="transmembrane region" description="Helical" evidence="1">
    <location>
        <begin position="110"/>
        <end position="133"/>
    </location>
</feature>
<evidence type="ECO:0000256" key="1">
    <source>
        <dbReference type="SAM" id="Phobius"/>
    </source>
</evidence>
<feature type="transmembrane region" description="Helical" evidence="1">
    <location>
        <begin position="46"/>
        <end position="68"/>
    </location>
</feature>
<keyword evidence="1" id="KW-1133">Transmembrane helix</keyword>
<accession>A0A3E1P4X2</accession>
<name>A0A3E1P4X2_9BACT</name>
<keyword evidence="3" id="KW-1185">Reference proteome</keyword>
<gene>
    <name evidence="2" type="ORF">DXN04_06515</name>
</gene>
<keyword evidence="1" id="KW-0472">Membrane</keyword>
<dbReference type="AlphaFoldDB" id="A0A3E1P4X2"/>
<organism evidence="2 3">
    <name type="scientific">Chitinophaga silvisoli</name>
    <dbReference type="NCBI Taxonomy" id="2291814"/>
    <lineage>
        <taxon>Bacteria</taxon>
        <taxon>Pseudomonadati</taxon>
        <taxon>Bacteroidota</taxon>
        <taxon>Chitinophagia</taxon>
        <taxon>Chitinophagales</taxon>
        <taxon>Chitinophagaceae</taxon>
        <taxon>Chitinophaga</taxon>
    </lineage>
</organism>
<evidence type="ECO:0000313" key="3">
    <source>
        <dbReference type="Proteomes" id="UP000261174"/>
    </source>
</evidence>
<protein>
    <submittedName>
        <fullName evidence="2">Uncharacterized protein</fullName>
    </submittedName>
</protein>
<comment type="caution">
    <text evidence="2">The sequence shown here is derived from an EMBL/GenBank/DDBJ whole genome shotgun (WGS) entry which is preliminary data.</text>
</comment>
<reference evidence="2 3" key="1">
    <citation type="submission" date="2018-08" db="EMBL/GenBank/DDBJ databases">
        <title>Chitinophaga sp. K20C18050901, a novel bacterium isolated from forest soil.</title>
        <authorList>
            <person name="Wang C."/>
        </authorList>
    </citation>
    <scope>NUCLEOTIDE SEQUENCE [LARGE SCALE GENOMIC DNA]</scope>
    <source>
        <strain evidence="2 3">K20C18050901</strain>
    </source>
</reference>
<dbReference type="EMBL" id="QTJV01000002">
    <property type="protein sequence ID" value="RFM35048.1"/>
    <property type="molecule type" value="Genomic_DNA"/>
</dbReference>